<dbReference type="EMBL" id="JANAWD010000075">
    <property type="protein sequence ID" value="KAJ3488067.1"/>
    <property type="molecule type" value="Genomic_DNA"/>
</dbReference>
<dbReference type="InterPro" id="IPR024079">
    <property type="entry name" value="MetalloPept_cat_dom_sf"/>
</dbReference>
<dbReference type="Proteomes" id="UP001212997">
    <property type="component" value="Unassembled WGS sequence"/>
</dbReference>
<name>A0AAD5YGX2_9APHY</name>
<accession>A0AAD5YGX2</accession>
<dbReference type="SUPFAM" id="SSF55486">
    <property type="entry name" value="Metalloproteases ('zincins'), catalytic domain"/>
    <property type="match status" value="1"/>
</dbReference>
<evidence type="ECO:0000259" key="1">
    <source>
        <dbReference type="Pfam" id="PF01400"/>
    </source>
</evidence>
<dbReference type="Gene3D" id="3.40.390.10">
    <property type="entry name" value="Collagenase (Catalytic Domain)"/>
    <property type="match status" value="1"/>
</dbReference>
<keyword evidence="3" id="KW-1185">Reference proteome</keyword>
<gene>
    <name evidence="2" type="ORF">NLI96_g3098</name>
</gene>
<proteinExistence type="predicted"/>
<reference evidence="2" key="1">
    <citation type="submission" date="2022-07" db="EMBL/GenBank/DDBJ databases">
        <title>Genome Sequence of Physisporinus lineatus.</title>
        <authorList>
            <person name="Buettner E."/>
        </authorList>
    </citation>
    <scope>NUCLEOTIDE SEQUENCE</scope>
    <source>
        <strain evidence="2">VT162</strain>
    </source>
</reference>
<sequence length="208" mass="23860">MNIQGISSTSSRLSNTERMAILHESGHALGFLHEHQSPARSGKLTFNEFVYEYFRIMEGWSDKVTRDNVTQVVEEREIDNYTEFDTKSIMMYDIPASCNHQGSTIEPNSELSEVDKAFAMVHYPRFTPHEKAPEWTIAHALDVLGVHGTTRDKILQSYCPKEIYGLFTAWNRERITSCMDTETQSSSAQMHPTNDCDALQRWYVPTTL</sequence>
<evidence type="ECO:0000313" key="2">
    <source>
        <dbReference type="EMBL" id="KAJ3488067.1"/>
    </source>
</evidence>
<feature type="domain" description="Peptidase M12A" evidence="1">
    <location>
        <begin position="20"/>
        <end position="110"/>
    </location>
</feature>
<dbReference type="AlphaFoldDB" id="A0AAD5YGX2"/>
<dbReference type="GO" id="GO:0004222">
    <property type="term" value="F:metalloendopeptidase activity"/>
    <property type="evidence" value="ECO:0007669"/>
    <property type="project" value="InterPro"/>
</dbReference>
<comment type="caution">
    <text evidence="2">The sequence shown here is derived from an EMBL/GenBank/DDBJ whole genome shotgun (WGS) entry which is preliminary data.</text>
</comment>
<dbReference type="InterPro" id="IPR001506">
    <property type="entry name" value="Peptidase_M12A"/>
</dbReference>
<evidence type="ECO:0000313" key="3">
    <source>
        <dbReference type="Proteomes" id="UP001212997"/>
    </source>
</evidence>
<organism evidence="2 3">
    <name type="scientific">Meripilus lineatus</name>
    <dbReference type="NCBI Taxonomy" id="2056292"/>
    <lineage>
        <taxon>Eukaryota</taxon>
        <taxon>Fungi</taxon>
        <taxon>Dikarya</taxon>
        <taxon>Basidiomycota</taxon>
        <taxon>Agaricomycotina</taxon>
        <taxon>Agaricomycetes</taxon>
        <taxon>Polyporales</taxon>
        <taxon>Meripilaceae</taxon>
        <taxon>Meripilus</taxon>
    </lineage>
</organism>
<dbReference type="Pfam" id="PF01400">
    <property type="entry name" value="Astacin"/>
    <property type="match status" value="1"/>
</dbReference>
<protein>
    <recommendedName>
        <fullName evidence="1">Peptidase M12A domain-containing protein</fullName>
    </recommendedName>
</protein>
<dbReference type="GO" id="GO:0006508">
    <property type="term" value="P:proteolysis"/>
    <property type="evidence" value="ECO:0007669"/>
    <property type="project" value="InterPro"/>
</dbReference>